<accession>A0A6A3IYF0</accession>
<dbReference type="Proteomes" id="UP000440732">
    <property type="component" value="Unassembled WGS sequence"/>
</dbReference>
<evidence type="ECO:0000313" key="9">
    <source>
        <dbReference type="EMBL" id="KAE9206616.1"/>
    </source>
</evidence>
<keyword evidence="12" id="KW-1185">Reference proteome</keyword>
<evidence type="ECO:0000313" key="18">
    <source>
        <dbReference type="Proteomes" id="UP000476176"/>
    </source>
</evidence>
<dbReference type="Proteomes" id="UP000441208">
    <property type="component" value="Unassembled WGS sequence"/>
</dbReference>
<dbReference type="EMBL" id="QXGA01001770">
    <property type="protein sequence ID" value="KAE9110786.1"/>
    <property type="molecule type" value="Genomic_DNA"/>
</dbReference>
<dbReference type="EMBL" id="QXFX01002448">
    <property type="protein sequence ID" value="KAE9076920.1"/>
    <property type="molecule type" value="Genomic_DNA"/>
</dbReference>
<reference evidence="17 18" key="1">
    <citation type="submission" date="2018-09" db="EMBL/GenBank/DDBJ databases">
        <title>Genomic investigation of the strawberry pathogen Phytophthora fragariae indicates pathogenicity is determined by transcriptional variation in three key races.</title>
        <authorList>
            <person name="Adams T.M."/>
            <person name="Armitage A.D."/>
            <person name="Sobczyk M.K."/>
            <person name="Bates H.J."/>
            <person name="Dunwell J.M."/>
            <person name="Nellist C.F."/>
            <person name="Harrison R.J."/>
        </authorList>
    </citation>
    <scope>NUCLEOTIDE SEQUENCE [LARGE SCALE GENOMIC DNA]</scope>
    <source>
        <strain evidence="10 13">A4</strain>
        <strain evidence="9 14">BC-1</strain>
        <strain evidence="8 18">BC-23</strain>
        <strain evidence="7 12">NOV-27</strain>
        <strain evidence="6 15">NOV-5</strain>
        <strain evidence="5 16">NOV-71</strain>
        <strain evidence="2 11">NOV-9</strain>
        <strain evidence="4 19">ONT-3</strain>
        <strain evidence="3 17">SCRP245</strain>
    </source>
</reference>
<dbReference type="EMBL" id="QXFW01001716">
    <property type="protein sequence ID" value="KAE8986757.1"/>
    <property type="molecule type" value="Genomic_DNA"/>
</dbReference>
<evidence type="ECO:0000313" key="14">
    <source>
        <dbReference type="Proteomes" id="UP000440367"/>
    </source>
</evidence>
<evidence type="ECO:0000313" key="6">
    <source>
        <dbReference type="EMBL" id="KAE9110786.1"/>
    </source>
</evidence>
<evidence type="ECO:0000313" key="11">
    <source>
        <dbReference type="Proteomes" id="UP000429523"/>
    </source>
</evidence>
<gene>
    <name evidence="10" type="ORF">PF001_g18378</name>
    <name evidence="9" type="ORF">PF002_g19956</name>
    <name evidence="8" type="ORF">PF004_g19594</name>
    <name evidence="7" type="ORF">PF005_g21292</name>
    <name evidence="6" type="ORF">PF006_g20364</name>
    <name evidence="5" type="ORF">PF007_g21640</name>
    <name evidence="2" type="ORF">PF009_g22271</name>
    <name evidence="4" type="ORF">PF010_g23707</name>
    <name evidence="3" type="ORF">PF011_g19864</name>
</gene>
<evidence type="ECO:0000313" key="3">
    <source>
        <dbReference type="EMBL" id="KAE8986757.1"/>
    </source>
</evidence>
<dbReference type="Proteomes" id="UP000429523">
    <property type="component" value="Unassembled WGS sequence"/>
</dbReference>
<sequence>MYNIIVKNDTNNIANESVAYLVSPPDHHGTHPDPEFLLHATPSHRHLRPG</sequence>
<name>A0A6A3IYF0_9STRA</name>
<evidence type="ECO:0000313" key="12">
    <source>
        <dbReference type="Proteomes" id="UP000433483"/>
    </source>
</evidence>
<dbReference type="Proteomes" id="UP000433483">
    <property type="component" value="Unassembled WGS sequence"/>
</dbReference>
<evidence type="ECO:0000313" key="19">
    <source>
        <dbReference type="Proteomes" id="UP000488956"/>
    </source>
</evidence>
<evidence type="ECO:0000313" key="7">
    <source>
        <dbReference type="EMBL" id="KAE9185352.1"/>
    </source>
</evidence>
<dbReference type="Proteomes" id="UP000476176">
    <property type="component" value="Unassembled WGS sequence"/>
</dbReference>
<evidence type="ECO:0000313" key="15">
    <source>
        <dbReference type="Proteomes" id="UP000440732"/>
    </source>
</evidence>
<dbReference type="EMBL" id="QXGC01001670">
    <property type="protein sequence ID" value="KAE9198269.1"/>
    <property type="molecule type" value="Genomic_DNA"/>
</dbReference>
<evidence type="ECO:0000313" key="8">
    <source>
        <dbReference type="EMBL" id="KAE9198269.1"/>
    </source>
</evidence>
<evidence type="ECO:0000256" key="1">
    <source>
        <dbReference type="SAM" id="MobiDB-lite"/>
    </source>
</evidence>
<dbReference type="EMBL" id="QXGE01001396">
    <property type="protein sequence ID" value="KAE9293178.1"/>
    <property type="molecule type" value="Genomic_DNA"/>
</dbReference>
<organism evidence="3 17">
    <name type="scientific">Phytophthora fragariae</name>
    <dbReference type="NCBI Taxonomy" id="53985"/>
    <lineage>
        <taxon>Eukaryota</taxon>
        <taxon>Sar</taxon>
        <taxon>Stramenopiles</taxon>
        <taxon>Oomycota</taxon>
        <taxon>Peronosporomycetes</taxon>
        <taxon>Peronosporales</taxon>
        <taxon>Peronosporaceae</taxon>
        <taxon>Phytophthora</taxon>
    </lineage>
</organism>
<evidence type="ECO:0000313" key="10">
    <source>
        <dbReference type="EMBL" id="KAE9293178.1"/>
    </source>
</evidence>
<dbReference type="EMBL" id="QXFZ01001847">
    <property type="protein sequence ID" value="KAE9084112.1"/>
    <property type="molecule type" value="Genomic_DNA"/>
</dbReference>
<dbReference type="Proteomes" id="UP000440367">
    <property type="component" value="Unassembled WGS sequence"/>
</dbReference>
<dbReference type="AlphaFoldDB" id="A0A6A3IYF0"/>
<dbReference type="Proteomes" id="UP000437068">
    <property type="component" value="Unassembled WGS sequence"/>
</dbReference>
<evidence type="ECO:0000313" key="4">
    <source>
        <dbReference type="EMBL" id="KAE9076920.1"/>
    </source>
</evidence>
<evidence type="ECO:0000313" key="5">
    <source>
        <dbReference type="EMBL" id="KAE9084112.1"/>
    </source>
</evidence>
<evidence type="ECO:0000313" key="13">
    <source>
        <dbReference type="Proteomes" id="UP000437068"/>
    </source>
</evidence>
<dbReference type="Proteomes" id="UP000460718">
    <property type="component" value="Unassembled WGS sequence"/>
</dbReference>
<proteinExistence type="predicted"/>
<evidence type="ECO:0000313" key="16">
    <source>
        <dbReference type="Proteomes" id="UP000441208"/>
    </source>
</evidence>
<evidence type="ECO:0000313" key="17">
    <source>
        <dbReference type="Proteomes" id="UP000460718"/>
    </source>
</evidence>
<evidence type="ECO:0000313" key="2">
    <source>
        <dbReference type="EMBL" id="KAE8927561.1"/>
    </source>
</evidence>
<feature type="compositionally biased region" description="Basic and acidic residues" evidence="1">
    <location>
        <begin position="25"/>
        <end position="36"/>
    </location>
</feature>
<dbReference type="EMBL" id="QXGF01001825">
    <property type="protein sequence ID" value="KAE8927561.1"/>
    <property type="molecule type" value="Genomic_DNA"/>
</dbReference>
<comment type="caution">
    <text evidence="3">The sequence shown here is derived from an EMBL/GenBank/DDBJ whole genome shotgun (WGS) entry which is preliminary data.</text>
</comment>
<dbReference type="EMBL" id="QXGD01001416">
    <property type="protein sequence ID" value="KAE9206616.1"/>
    <property type="molecule type" value="Genomic_DNA"/>
</dbReference>
<dbReference type="EMBL" id="QXGB01001800">
    <property type="protein sequence ID" value="KAE9185352.1"/>
    <property type="molecule type" value="Genomic_DNA"/>
</dbReference>
<feature type="region of interest" description="Disordered" evidence="1">
    <location>
        <begin position="24"/>
        <end position="50"/>
    </location>
</feature>
<dbReference type="Proteomes" id="UP000488956">
    <property type="component" value="Unassembled WGS sequence"/>
</dbReference>
<protein>
    <submittedName>
        <fullName evidence="3">Uncharacterized protein</fullName>
    </submittedName>
</protein>